<dbReference type="Proteomes" id="UP000243739">
    <property type="component" value="Unassembled WGS sequence"/>
</dbReference>
<feature type="binding site" evidence="7 9">
    <location>
        <position position="112"/>
    </location>
    <ligand>
        <name>substrate</name>
    </ligand>
</feature>
<dbReference type="InterPro" id="IPR018509">
    <property type="entry name" value="DHquinase_II_CS"/>
</dbReference>
<evidence type="ECO:0000256" key="8">
    <source>
        <dbReference type="PIRSR" id="PIRSR001399-1"/>
    </source>
</evidence>
<feature type="active site" description="Proton donor" evidence="7 8">
    <location>
        <position position="101"/>
    </location>
</feature>
<dbReference type="Pfam" id="PF01220">
    <property type="entry name" value="DHquinase_II"/>
    <property type="match status" value="1"/>
</dbReference>
<dbReference type="Gene3D" id="3.40.50.9100">
    <property type="entry name" value="Dehydroquinase, class II"/>
    <property type="match status" value="1"/>
</dbReference>
<proteinExistence type="inferred from homology"/>
<comment type="pathway">
    <text evidence="2 7">Metabolic intermediate biosynthesis; chorismate biosynthesis; chorismate from D-erythrose 4-phosphate and phosphoenolpyruvate: step 3/7.</text>
</comment>
<keyword evidence="11" id="KW-0812">Transmembrane</keyword>
<dbReference type="STRING" id="337097.BHF71_04745"/>
<comment type="subunit">
    <text evidence="4 7">Homododecamer.</text>
</comment>
<feature type="transmembrane region" description="Helical" evidence="11">
    <location>
        <begin position="116"/>
        <end position="141"/>
    </location>
</feature>
<evidence type="ECO:0000313" key="13">
    <source>
        <dbReference type="Proteomes" id="UP000243739"/>
    </source>
</evidence>
<keyword evidence="11" id="KW-0472">Membrane</keyword>
<dbReference type="PROSITE" id="PS01029">
    <property type="entry name" value="DEHYDROQUINASE_II"/>
    <property type="match status" value="1"/>
</dbReference>
<dbReference type="AlphaFoldDB" id="A0A1D2YRQ1"/>
<name>A0A1D2YRQ1_9BACI</name>
<evidence type="ECO:0000313" key="12">
    <source>
        <dbReference type="EMBL" id="OEF95504.1"/>
    </source>
</evidence>
<dbReference type="GO" id="GO:0008652">
    <property type="term" value="P:amino acid biosynthetic process"/>
    <property type="evidence" value="ECO:0007669"/>
    <property type="project" value="UniProtKB-KW"/>
</dbReference>
<comment type="function">
    <text evidence="7">Catalyzes a trans-dehydration via an enolate intermediate.</text>
</comment>
<dbReference type="RefSeq" id="WP_069657686.1">
    <property type="nucleotide sequence ID" value="NZ_MIJF01000100.1"/>
</dbReference>
<dbReference type="SUPFAM" id="SSF52304">
    <property type="entry name" value="Type II 3-dehydroquinate dehydratase"/>
    <property type="match status" value="1"/>
</dbReference>
<keyword evidence="7" id="KW-0057">Aromatic amino acid biosynthesis</keyword>
<dbReference type="GO" id="GO:0009423">
    <property type="term" value="P:chorismate biosynthetic process"/>
    <property type="evidence" value="ECO:0007669"/>
    <property type="project" value="UniProtKB-UniRule"/>
</dbReference>
<organism evidence="12 13">
    <name type="scientific">Vulcanibacillus modesticaldus</name>
    <dbReference type="NCBI Taxonomy" id="337097"/>
    <lineage>
        <taxon>Bacteria</taxon>
        <taxon>Bacillati</taxon>
        <taxon>Bacillota</taxon>
        <taxon>Bacilli</taxon>
        <taxon>Bacillales</taxon>
        <taxon>Bacillaceae</taxon>
        <taxon>Vulcanibacillus</taxon>
    </lineage>
</organism>
<comment type="caution">
    <text evidence="12">The sequence shown here is derived from an EMBL/GenBank/DDBJ whole genome shotgun (WGS) entry which is preliminary data.</text>
</comment>
<keyword evidence="11" id="KW-1133">Transmembrane helix</keyword>
<feature type="site" description="Transition state stabilizer" evidence="7 10">
    <location>
        <position position="19"/>
    </location>
</feature>
<comment type="similarity">
    <text evidence="3 7">Belongs to the type-II 3-dehydroquinase family.</text>
</comment>
<dbReference type="NCBIfam" id="NF003807">
    <property type="entry name" value="PRK05395.1-4"/>
    <property type="match status" value="1"/>
</dbReference>
<dbReference type="GO" id="GO:0009073">
    <property type="term" value="P:aromatic amino acid family biosynthetic process"/>
    <property type="evidence" value="ECO:0007669"/>
    <property type="project" value="UniProtKB-KW"/>
</dbReference>
<dbReference type="EMBL" id="MIJF01000100">
    <property type="protein sequence ID" value="OEF95504.1"/>
    <property type="molecule type" value="Genomic_DNA"/>
</dbReference>
<dbReference type="PIRSF" id="PIRSF001399">
    <property type="entry name" value="DHquinase_II"/>
    <property type="match status" value="1"/>
</dbReference>
<dbReference type="GO" id="GO:0019631">
    <property type="term" value="P:quinate catabolic process"/>
    <property type="evidence" value="ECO:0007669"/>
    <property type="project" value="TreeGrafter"/>
</dbReference>
<feature type="binding site" evidence="7 9">
    <location>
        <position position="81"/>
    </location>
    <ligand>
        <name>substrate</name>
    </ligand>
</feature>
<dbReference type="UniPathway" id="UPA00053">
    <property type="reaction ID" value="UER00086"/>
</dbReference>
<evidence type="ECO:0000256" key="10">
    <source>
        <dbReference type="PIRSR" id="PIRSR001399-3"/>
    </source>
</evidence>
<feature type="binding site" evidence="7 9">
    <location>
        <position position="88"/>
    </location>
    <ligand>
        <name>substrate</name>
    </ligand>
</feature>
<evidence type="ECO:0000256" key="5">
    <source>
        <dbReference type="ARBA" id="ARBA00012060"/>
    </source>
</evidence>
<evidence type="ECO:0000256" key="2">
    <source>
        <dbReference type="ARBA" id="ARBA00004902"/>
    </source>
</evidence>
<dbReference type="NCBIfam" id="NF003805">
    <property type="entry name" value="PRK05395.1-2"/>
    <property type="match status" value="1"/>
</dbReference>
<protein>
    <recommendedName>
        <fullName evidence="5 7">3-dehydroquinate dehydratase</fullName>
        <shortName evidence="7">3-dehydroquinase</shortName>
        <ecNumber evidence="5 7">4.2.1.10</ecNumber>
    </recommendedName>
    <alternativeName>
        <fullName evidence="7">Type II DHQase</fullName>
    </alternativeName>
</protein>
<evidence type="ECO:0000256" key="1">
    <source>
        <dbReference type="ARBA" id="ARBA00001864"/>
    </source>
</evidence>
<dbReference type="InterPro" id="IPR001874">
    <property type="entry name" value="DHquinase_II"/>
</dbReference>
<evidence type="ECO:0000256" key="11">
    <source>
        <dbReference type="SAM" id="Phobius"/>
    </source>
</evidence>
<dbReference type="NCBIfam" id="NF003806">
    <property type="entry name" value="PRK05395.1-3"/>
    <property type="match status" value="1"/>
</dbReference>
<dbReference type="InterPro" id="IPR036441">
    <property type="entry name" value="DHquinase_II_sf"/>
</dbReference>
<evidence type="ECO:0000256" key="9">
    <source>
        <dbReference type="PIRSR" id="PIRSR001399-2"/>
    </source>
</evidence>
<reference evidence="12 13" key="1">
    <citation type="submission" date="2016-09" db="EMBL/GenBank/DDBJ databases">
        <title>Draft genome sequence for the type strain of Vulcanibacillus modesticaldus BR, a strictly anaerobic, moderately thermophilic, and nitrate-reducing bacterium from deep sea-hydrothermal vents of the Mid-Atlantic Ridge.</title>
        <authorList>
            <person name="Abin C.A."/>
            <person name="Hollibaugh J.T."/>
        </authorList>
    </citation>
    <scope>NUCLEOTIDE SEQUENCE [LARGE SCALE GENOMIC DNA]</scope>
    <source>
        <strain evidence="12 13">BR</strain>
    </source>
</reference>
<dbReference type="GO" id="GO:0003855">
    <property type="term" value="F:3-dehydroquinate dehydratase activity"/>
    <property type="evidence" value="ECO:0007669"/>
    <property type="project" value="UniProtKB-UniRule"/>
</dbReference>
<comment type="catalytic activity">
    <reaction evidence="1 7">
        <text>3-dehydroquinate = 3-dehydroshikimate + H2O</text>
        <dbReference type="Rhea" id="RHEA:21096"/>
        <dbReference type="ChEBI" id="CHEBI:15377"/>
        <dbReference type="ChEBI" id="CHEBI:16630"/>
        <dbReference type="ChEBI" id="CHEBI:32364"/>
        <dbReference type="EC" id="4.2.1.10"/>
    </reaction>
</comment>
<feature type="binding site" evidence="7 9">
    <location>
        <begin position="102"/>
        <end position="103"/>
    </location>
    <ligand>
        <name>substrate</name>
    </ligand>
</feature>
<dbReference type="PANTHER" id="PTHR21272">
    <property type="entry name" value="CATABOLIC 3-DEHYDROQUINASE"/>
    <property type="match status" value="1"/>
</dbReference>
<dbReference type="NCBIfam" id="TIGR01088">
    <property type="entry name" value="aroQ"/>
    <property type="match status" value="1"/>
</dbReference>
<keyword evidence="6 7" id="KW-0456">Lyase</keyword>
<evidence type="ECO:0000256" key="4">
    <source>
        <dbReference type="ARBA" id="ARBA00011193"/>
    </source>
</evidence>
<evidence type="ECO:0000256" key="7">
    <source>
        <dbReference type="HAMAP-Rule" id="MF_00169"/>
    </source>
</evidence>
<dbReference type="HAMAP" id="MF_00169">
    <property type="entry name" value="AroQ"/>
    <property type="match status" value="1"/>
</dbReference>
<keyword evidence="7" id="KW-0028">Amino-acid biosynthesis</keyword>
<dbReference type="PANTHER" id="PTHR21272:SF3">
    <property type="entry name" value="CATABOLIC 3-DEHYDROQUINASE"/>
    <property type="match status" value="1"/>
</dbReference>
<gene>
    <name evidence="7" type="primary">aroQ</name>
    <name evidence="12" type="ORF">BHF71_04745</name>
</gene>
<evidence type="ECO:0000256" key="3">
    <source>
        <dbReference type="ARBA" id="ARBA00011037"/>
    </source>
</evidence>
<sequence>MKKRILVLNGPNLNLLGKREPKIYGTTTLEEVNKQMLQIAEEKNLELTFFQSNHEGELIDHIHDAMGNFDGIIMNPGAFTHYSYAISDAIAAVQIPLIEVHISNIYQRETFRQHSVIAPVSIGQISGLGVFGYIAAIYFFADFYK</sequence>
<evidence type="ECO:0000256" key="6">
    <source>
        <dbReference type="ARBA" id="ARBA00023239"/>
    </source>
</evidence>
<feature type="binding site" evidence="7 9">
    <location>
        <position position="75"/>
    </location>
    <ligand>
        <name>substrate</name>
    </ligand>
</feature>
<dbReference type="EC" id="4.2.1.10" evidence="5 7"/>
<feature type="active site" description="Proton acceptor" evidence="7 8">
    <location>
        <position position="24"/>
    </location>
</feature>
<dbReference type="OrthoDB" id="9790793at2"/>
<keyword evidence="13" id="KW-1185">Reference proteome</keyword>
<accession>A0A1D2YRQ1</accession>
<dbReference type="CDD" id="cd00466">
    <property type="entry name" value="DHQase_II"/>
    <property type="match status" value="1"/>
</dbReference>